<protein>
    <submittedName>
        <fullName evidence="1">Uncharacterized protein</fullName>
    </submittedName>
</protein>
<comment type="caution">
    <text evidence="1">The sequence shown here is derived from an EMBL/GenBank/DDBJ whole genome shotgun (WGS) entry which is preliminary data.</text>
</comment>
<organism evidence="1 2">
    <name type="scientific">Taibaiella chishuiensis</name>
    <dbReference type="NCBI Taxonomy" id="1434707"/>
    <lineage>
        <taxon>Bacteria</taxon>
        <taxon>Pseudomonadati</taxon>
        <taxon>Bacteroidota</taxon>
        <taxon>Chitinophagia</taxon>
        <taxon>Chitinophagales</taxon>
        <taxon>Chitinophagaceae</taxon>
        <taxon>Taibaiella</taxon>
    </lineage>
</organism>
<reference evidence="1 2" key="1">
    <citation type="submission" date="2018-03" db="EMBL/GenBank/DDBJ databases">
        <title>Genomic Encyclopedia of Type Strains, Phase III (KMG-III): the genomes of soil and plant-associated and newly described type strains.</title>
        <authorList>
            <person name="Whitman W."/>
        </authorList>
    </citation>
    <scope>NUCLEOTIDE SEQUENCE [LARGE SCALE GENOMIC DNA]</scope>
    <source>
        <strain evidence="1 2">CGMCC 1.12700</strain>
    </source>
</reference>
<sequence length="93" mass="10466">MIIKLTLSLPEHNTLIEGYHELFSETVLYELSWDCPALPGVGDFIHGELINPLLAGKVNNRDYLPPKWHVTDKLWRSAEGKVVPVLAAVGRFD</sequence>
<evidence type="ECO:0000313" key="2">
    <source>
        <dbReference type="Proteomes" id="UP000240572"/>
    </source>
</evidence>
<dbReference type="RefSeq" id="WP_106522625.1">
    <property type="nucleotide sequence ID" value="NZ_PYGD01000003.1"/>
</dbReference>
<proteinExistence type="predicted"/>
<dbReference type="EMBL" id="PYGD01000003">
    <property type="protein sequence ID" value="PSK92430.1"/>
    <property type="molecule type" value="Genomic_DNA"/>
</dbReference>
<accession>A0A2P8D5D6</accession>
<gene>
    <name evidence="1" type="ORF">B0I18_1036</name>
</gene>
<dbReference type="Proteomes" id="UP000240572">
    <property type="component" value="Unassembled WGS sequence"/>
</dbReference>
<evidence type="ECO:0000313" key="1">
    <source>
        <dbReference type="EMBL" id="PSK92430.1"/>
    </source>
</evidence>
<keyword evidence="2" id="KW-1185">Reference proteome</keyword>
<dbReference type="AlphaFoldDB" id="A0A2P8D5D6"/>
<dbReference type="OrthoDB" id="674410at2"/>
<name>A0A2P8D5D6_9BACT</name>